<dbReference type="EC" id="2.3.1.199" evidence="10"/>
<dbReference type="AlphaFoldDB" id="A0A1A9ZAN0"/>
<organism evidence="11 12">
    <name type="scientific">Glossina pallidipes</name>
    <name type="common">Tsetse fly</name>
    <dbReference type="NCBI Taxonomy" id="7398"/>
    <lineage>
        <taxon>Eukaryota</taxon>
        <taxon>Metazoa</taxon>
        <taxon>Ecdysozoa</taxon>
        <taxon>Arthropoda</taxon>
        <taxon>Hexapoda</taxon>
        <taxon>Insecta</taxon>
        <taxon>Pterygota</taxon>
        <taxon>Neoptera</taxon>
        <taxon>Endopterygota</taxon>
        <taxon>Diptera</taxon>
        <taxon>Brachycera</taxon>
        <taxon>Muscomorpha</taxon>
        <taxon>Hippoboscoidea</taxon>
        <taxon>Glossinidae</taxon>
        <taxon>Glossina</taxon>
    </lineage>
</organism>
<accession>A0A1A9ZAN0</accession>
<evidence type="ECO:0000256" key="4">
    <source>
        <dbReference type="ARBA" id="ARBA00022692"/>
    </source>
</evidence>
<dbReference type="PANTHER" id="PTHR11157">
    <property type="entry name" value="FATTY ACID ACYL TRANSFERASE-RELATED"/>
    <property type="match status" value="1"/>
</dbReference>
<dbReference type="PROSITE" id="PS01188">
    <property type="entry name" value="ELO"/>
    <property type="match status" value="1"/>
</dbReference>
<evidence type="ECO:0000256" key="6">
    <source>
        <dbReference type="ARBA" id="ARBA00022989"/>
    </source>
</evidence>
<keyword evidence="7 10" id="KW-0443">Lipid metabolism</keyword>
<evidence type="ECO:0000256" key="2">
    <source>
        <dbReference type="ARBA" id="ARBA00022516"/>
    </source>
</evidence>
<comment type="subcellular location">
    <subcellularLocation>
        <location evidence="1">Membrane</location>
        <topology evidence="1">Multi-pass membrane protein</topology>
    </subcellularLocation>
</comment>
<evidence type="ECO:0000313" key="12">
    <source>
        <dbReference type="Proteomes" id="UP000092445"/>
    </source>
</evidence>
<reference evidence="11" key="2">
    <citation type="submission" date="2020-05" db="UniProtKB">
        <authorList>
            <consortium name="EnsemblMetazoa"/>
        </authorList>
    </citation>
    <scope>IDENTIFICATION</scope>
    <source>
        <strain evidence="11">IAEA</strain>
    </source>
</reference>
<dbReference type="GO" id="GO:0042761">
    <property type="term" value="P:very long-chain fatty acid biosynthetic process"/>
    <property type="evidence" value="ECO:0007669"/>
    <property type="project" value="TreeGrafter"/>
</dbReference>
<dbReference type="GO" id="GO:0030148">
    <property type="term" value="P:sphingolipid biosynthetic process"/>
    <property type="evidence" value="ECO:0007669"/>
    <property type="project" value="TreeGrafter"/>
</dbReference>
<keyword evidence="12" id="KW-1185">Reference proteome</keyword>
<dbReference type="InterPro" id="IPR002076">
    <property type="entry name" value="ELO_fam"/>
</dbReference>
<keyword evidence="2 10" id="KW-0444">Lipid biosynthesis</keyword>
<evidence type="ECO:0000256" key="1">
    <source>
        <dbReference type="ARBA" id="ARBA00004141"/>
    </source>
</evidence>
<dbReference type="STRING" id="7398.A0A1A9ZAN0"/>
<dbReference type="EnsemblMetazoa" id="GPAI008832-RA">
    <property type="protein sequence ID" value="GPAI008832-PA"/>
    <property type="gene ID" value="GPAI008832"/>
</dbReference>
<dbReference type="GO" id="GO:0034625">
    <property type="term" value="P:fatty acid elongation, monounsaturated fatty acid"/>
    <property type="evidence" value="ECO:0007669"/>
    <property type="project" value="TreeGrafter"/>
</dbReference>
<evidence type="ECO:0000256" key="9">
    <source>
        <dbReference type="ARBA" id="ARBA00023160"/>
    </source>
</evidence>
<dbReference type="GO" id="GO:0034626">
    <property type="term" value="P:fatty acid elongation, polyunsaturated fatty acid"/>
    <property type="evidence" value="ECO:0007669"/>
    <property type="project" value="TreeGrafter"/>
</dbReference>
<keyword evidence="5 10" id="KW-0276">Fatty acid metabolism</keyword>
<keyword evidence="4 10" id="KW-0812">Transmembrane</keyword>
<dbReference type="Proteomes" id="UP000092445">
    <property type="component" value="Unassembled WGS sequence"/>
</dbReference>
<keyword evidence="3 10" id="KW-0808">Transferase</keyword>
<feature type="transmembrane region" description="Helical" evidence="10">
    <location>
        <begin position="143"/>
        <end position="161"/>
    </location>
</feature>
<feature type="transmembrane region" description="Helical" evidence="10">
    <location>
        <begin position="65"/>
        <end position="82"/>
    </location>
</feature>
<feature type="transmembrane region" description="Helical" evidence="10">
    <location>
        <begin position="23"/>
        <end position="44"/>
    </location>
</feature>
<evidence type="ECO:0000313" key="11">
    <source>
        <dbReference type="EnsemblMetazoa" id="GPAI008832-PA"/>
    </source>
</evidence>
<dbReference type="PANTHER" id="PTHR11157:SF126">
    <property type="entry name" value="ELONGATION OF VERY LONG CHAIN FATTY ACIDS PROTEIN"/>
    <property type="match status" value="1"/>
</dbReference>
<comment type="similarity">
    <text evidence="10">Belongs to the ELO family.</text>
</comment>
<evidence type="ECO:0000256" key="5">
    <source>
        <dbReference type="ARBA" id="ARBA00022832"/>
    </source>
</evidence>
<dbReference type="VEuPathDB" id="VectorBase:GPAI008832"/>
<evidence type="ECO:0000256" key="7">
    <source>
        <dbReference type="ARBA" id="ARBA00023098"/>
    </source>
</evidence>
<name>A0A1A9ZAN0_GLOPL</name>
<comment type="caution">
    <text evidence="10">Lacks conserved residue(s) required for the propagation of feature annotation.</text>
</comment>
<comment type="catalytic activity">
    <reaction evidence="10">
        <text>a very-long-chain acyl-CoA + malonyl-CoA + H(+) = a very-long-chain 3-oxoacyl-CoA + CO2 + CoA</text>
        <dbReference type="Rhea" id="RHEA:32727"/>
        <dbReference type="ChEBI" id="CHEBI:15378"/>
        <dbReference type="ChEBI" id="CHEBI:16526"/>
        <dbReference type="ChEBI" id="CHEBI:57287"/>
        <dbReference type="ChEBI" id="CHEBI:57384"/>
        <dbReference type="ChEBI" id="CHEBI:90725"/>
        <dbReference type="ChEBI" id="CHEBI:90736"/>
        <dbReference type="EC" id="2.3.1.199"/>
    </reaction>
</comment>
<dbReference type="Pfam" id="PF01151">
    <property type="entry name" value="ELO"/>
    <property type="match status" value="1"/>
</dbReference>
<sequence length="171" mass="20299">MGYSFNELVALAYKSQDSRVDEWFLMSSPLKPTILVLAYMLIAVRIGPSLMKNRAPYNLKSTLRVYNIFQMIYNSCLFIVIWNEMQVIRSLRNDDCKIERTDERLLECLSIGWLYLINKMVDLLDTIFMILRKKNEQISFLHVYHHSIMIFLSWFGIKYMGGNFHVHIQMN</sequence>
<evidence type="ECO:0000256" key="3">
    <source>
        <dbReference type="ARBA" id="ARBA00022679"/>
    </source>
</evidence>
<keyword evidence="8 10" id="KW-0472">Membrane</keyword>
<reference evidence="12" key="1">
    <citation type="submission" date="2014-03" db="EMBL/GenBank/DDBJ databases">
        <authorList>
            <person name="Aksoy S."/>
            <person name="Warren W."/>
            <person name="Wilson R.K."/>
        </authorList>
    </citation>
    <scope>NUCLEOTIDE SEQUENCE [LARGE SCALE GENOMIC DNA]</scope>
    <source>
        <strain evidence="12">IAEA</strain>
    </source>
</reference>
<proteinExistence type="inferred from homology"/>
<dbReference type="InterPro" id="IPR030457">
    <property type="entry name" value="ELO_CS"/>
</dbReference>
<evidence type="ECO:0000256" key="10">
    <source>
        <dbReference type="RuleBase" id="RU361115"/>
    </source>
</evidence>
<evidence type="ECO:0000256" key="8">
    <source>
        <dbReference type="ARBA" id="ARBA00023136"/>
    </source>
</evidence>
<dbReference type="GO" id="GO:0019367">
    <property type="term" value="P:fatty acid elongation, saturated fatty acid"/>
    <property type="evidence" value="ECO:0007669"/>
    <property type="project" value="TreeGrafter"/>
</dbReference>
<keyword evidence="6 10" id="KW-1133">Transmembrane helix</keyword>
<dbReference type="GO" id="GO:0009922">
    <property type="term" value="F:fatty acid elongase activity"/>
    <property type="evidence" value="ECO:0007669"/>
    <property type="project" value="UniProtKB-EC"/>
</dbReference>
<keyword evidence="9 10" id="KW-0275">Fatty acid biosynthesis</keyword>
<dbReference type="GO" id="GO:0005789">
    <property type="term" value="C:endoplasmic reticulum membrane"/>
    <property type="evidence" value="ECO:0007669"/>
    <property type="project" value="TreeGrafter"/>
</dbReference>
<protein>
    <recommendedName>
        <fullName evidence="10">Elongation of very long chain fatty acids protein</fullName>
        <ecNumber evidence="10">2.3.1.199</ecNumber>
    </recommendedName>
    <alternativeName>
        <fullName evidence="10">Very-long-chain 3-oxoacyl-CoA synthase</fullName>
    </alternativeName>
</protein>